<dbReference type="OrthoDB" id="4762426at2"/>
<dbReference type="RefSeq" id="WP_094485903.1">
    <property type="nucleotide sequence ID" value="NZ_NOXX01000181.1"/>
</dbReference>
<accession>A0A255ZVR8</accession>
<feature type="domain" description="HTH cro/C1-type" evidence="1">
    <location>
        <begin position="8"/>
        <end position="62"/>
    </location>
</feature>
<dbReference type="AlphaFoldDB" id="A0A255ZVR8"/>
<dbReference type="EMBL" id="NOXX01000181">
    <property type="protein sequence ID" value="OYQ45492.1"/>
    <property type="molecule type" value="Genomic_DNA"/>
</dbReference>
<comment type="caution">
    <text evidence="2">The sequence shown here is derived from an EMBL/GenBank/DDBJ whole genome shotgun (WGS) entry which is preliminary data.</text>
</comment>
<dbReference type="CDD" id="cd00093">
    <property type="entry name" value="HTH_XRE"/>
    <property type="match status" value="1"/>
</dbReference>
<evidence type="ECO:0000259" key="1">
    <source>
        <dbReference type="PROSITE" id="PS50943"/>
    </source>
</evidence>
<dbReference type="Gene3D" id="1.10.260.40">
    <property type="entry name" value="lambda repressor-like DNA-binding domains"/>
    <property type="match status" value="1"/>
</dbReference>
<evidence type="ECO:0000313" key="3">
    <source>
        <dbReference type="Proteomes" id="UP000216035"/>
    </source>
</evidence>
<dbReference type="Proteomes" id="UP000216035">
    <property type="component" value="Unassembled WGS sequence"/>
</dbReference>
<dbReference type="PROSITE" id="PS50943">
    <property type="entry name" value="HTH_CROC1"/>
    <property type="match status" value="1"/>
</dbReference>
<reference evidence="2 3" key="1">
    <citation type="submission" date="2017-07" db="EMBL/GenBank/DDBJ databases">
        <title>Flavobacterium cyanobacteriorum sp. nov., isolated from cyanobacterial aggregates in a eutrophic lake.</title>
        <authorList>
            <person name="Cai H."/>
        </authorList>
    </citation>
    <scope>NUCLEOTIDE SEQUENCE [LARGE SCALE GENOMIC DNA]</scope>
    <source>
        <strain evidence="2 3">TH167</strain>
    </source>
</reference>
<name>A0A255ZVR8_9FLAO</name>
<dbReference type="GO" id="GO:0003677">
    <property type="term" value="F:DNA binding"/>
    <property type="evidence" value="ECO:0007669"/>
    <property type="project" value="InterPro"/>
</dbReference>
<evidence type="ECO:0000313" key="2">
    <source>
        <dbReference type="EMBL" id="OYQ45492.1"/>
    </source>
</evidence>
<organism evidence="2 3">
    <name type="scientific">Flavobacterium aurantiibacter</name>
    <dbReference type="NCBI Taxonomy" id="2023067"/>
    <lineage>
        <taxon>Bacteria</taxon>
        <taxon>Pseudomonadati</taxon>
        <taxon>Bacteroidota</taxon>
        <taxon>Flavobacteriia</taxon>
        <taxon>Flavobacteriales</taxon>
        <taxon>Flavobacteriaceae</taxon>
        <taxon>Flavobacterium</taxon>
    </lineage>
</organism>
<keyword evidence="3" id="KW-1185">Reference proteome</keyword>
<dbReference type="InterPro" id="IPR001387">
    <property type="entry name" value="Cro/C1-type_HTH"/>
</dbReference>
<protein>
    <recommendedName>
        <fullName evidence="1">HTH cro/C1-type domain-containing protein</fullName>
    </recommendedName>
</protein>
<dbReference type="SUPFAM" id="SSF47413">
    <property type="entry name" value="lambda repressor-like DNA-binding domains"/>
    <property type="match status" value="1"/>
</dbReference>
<dbReference type="InterPro" id="IPR010982">
    <property type="entry name" value="Lambda_DNA-bd_dom_sf"/>
</dbReference>
<dbReference type="SMART" id="SM00530">
    <property type="entry name" value="HTH_XRE"/>
    <property type="match status" value="1"/>
</dbReference>
<proteinExistence type="predicted"/>
<gene>
    <name evidence="2" type="ORF">CHX27_06190</name>
</gene>
<sequence>MNKFGDLIRNTREEKEMLLRHIAAELDVDTALVSKIERGEKTAKREHVLALAQLFKINPEELIALWLADQVAHLVESEPQAEKAIRIALKNIIGE</sequence>
<dbReference type="Pfam" id="PF13560">
    <property type="entry name" value="HTH_31"/>
    <property type="match status" value="1"/>
</dbReference>